<organism evidence="8 9">
    <name type="scientific">Cyclotella cryptica</name>
    <dbReference type="NCBI Taxonomy" id="29204"/>
    <lineage>
        <taxon>Eukaryota</taxon>
        <taxon>Sar</taxon>
        <taxon>Stramenopiles</taxon>
        <taxon>Ochrophyta</taxon>
        <taxon>Bacillariophyta</taxon>
        <taxon>Coscinodiscophyceae</taxon>
        <taxon>Thalassiosirophycidae</taxon>
        <taxon>Stephanodiscales</taxon>
        <taxon>Stephanodiscaceae</taxon>
        <taxon>Cyclotella</taxon>
    </lineage>
</organism>
<dbReference type="EMBL" id="JABMIG020000452">
    <property type="protein sequence ID" value="KAL3777317.1"/>
    <property type="molecule type" value="Genomic_DNA"/>
</dbReference>
<evidence type="ECO:0000313" key="9">
    <source>
        <dbReference type="Proteomes" id="UP001516023"/>
    </source>
</evidence>
<evidence type="ECO:0000256" key="2">
    <source>
        <dbReference type="ARBA" id="ARBA00006462"/>
    </source>
</evidence>
<dbReference type="InterPro" id="IPR026050">
    <property type="entry name" value="C1GALT1/C1GALT1_chp1"/>
</dbReference>
<keyword evidence="3" id="KW-0812">Transmembrane</keyword>
<evidence type="ECO:0000256" key="1">
    <source>
        <dbReference type="ARBA" id="ARBA00004606"/>
    </source>
</evidence>
<accession>A0ABD3NN99</accession>
<protein>
    <recommendedName>
        <fullName evidence="10">Hexosyltransferase</fullName>
    </recommendedName>
</protein>
<dbReference type="Gene3D" id="3.90.550.50">
    <property type="match status" value="1"/>
</dbReference>
<reference evidence="8 9" key="1">
    <citation type="journal article" date="2020" name="G3 (Bethesda)">
        <title>Improved Reference Genome for Cyclotella cryptica CCMP332, a Model for Cell Wall Morphogenesis, Salinity Adaptation, and Lipid Production in Diatoms (Bacillariophyta).</title>
        <authorList>
            <person name="Roberts W.R."/>
            <person name="Downey K.M."/>
            <person name="Ruck E.C."/>
            <person name="Traller J.C."/>
            <person name="Alverson A.J."/>
        </authorList>
    </citation>
    <scope>NUCLEOTIDE SEQUENCE [LARGE SCALE GENOMIC DNA]</scope>
    <source>
        <strain evidence="8 9">CCMP332</strain>
    </source>
</reference>
<comment type="similarity">
    <text evidence="2">Belongs to the glycosyltransferase 31 family. Beta3-Gal-T subfamily.</text>
</comment>
<evidence type="ECO:0008006" key="10">
    <source>
        <dbReference type="Google" id="ProtNLM"/>
    </source>
</evidence>
<evidence type="ECO:0000256" key="7">
    <source>
        <dbReference type="SAM" id="MobiDB-lite"/>
    </source>
</evidence>
<evidence type="ECO:0000256" key="4">
    <source>
        <dbReference type="ARBA" id="ARBA00022968"/>
    </source>
</evidence>
<sequence>MSRRRAPLFVTHAITVFLGLYGLRQTNWNAKKEQVPPTLDTPPAIVLDHPDVIARRRNITVFPPPRDHPFAGARDANGHWGYVADPYAVRQHMLLKFRRETGNARATFEDMLKARYMPLEDNGDVNETEQVCQTLPRKGIEGDGWDVLVEKVVVGGPLPLPESPEDPREPPDGWWHGTPPARNAPPYFNSPNPPKIFCGMYTYHKKQYLLEAAVQSWAWRCDGFVAFSDVTNPSIGAVDLPHYGEEHYSNMWQKVRSIWSYIHTHYSLDFDYFHLCGDDTLIIVDNLRNYLWSIDDKNGTKPLYVGGAFKTHGVIVCGGGSGYTLNRVTLHWLVTEAFAKPDYQVDSGEDRLMGFTLRPFVRCYDTHDANGGQRYTGSSPAHYKYGCDKVKCSGDMTKQFQFWQDYVNKNITGMDTISSQALSFHLLRNQVMVKRVHAILYRTCPKGTVLADALE</sequence>
<dbReference type="PANTHER" id="PTHR23033:SF14">
    <property type="entry name" value="GLYCOPROTEIN-N-ACETYLGALACTOSAMINE 3-BETA-GALACTOSYLTRANSFERASE 1-RELATED"/>
    <property type="match status" value="1"/>
</dbReference>
<name>A0ABD3NN99_9STRA</name>
<dbReference type="GO" id="GO:0016020">
    <property type="term" value="C:membrane"/>
    <property type="evidence" value="ECO:0007669"/>
    <property type="project" value="UniProtKB-SubCell"/>
</dbReference>
<keyword evidence="9" id="KW-1185">Reference proteome</keyword>
<proteinExistence type="inferred from homology"/>
<keyword evidence="4" id="KW-0735">Signal-anchor</keyword>
<dbReference type="AlphaFoldDB" id="A0ABD3NN99"/>
<keyword evidence="6" id="KW-0472">Membrane</keyword>
<dbReference type="PANTHER" id="PTHR23033">
    <property type="entry name" value="BETA1,3-GALACTOSYLTRANSFERASE"/>
    <property type="match status" value="1"/>
</dbReference>
<evidence type="ECO:0000256" key="5">
    <source>
        <dbReference type="ARBA" id="ARBA00022989"/>
    </source>
</evidence>
<evidence type="ECO:0000256" key="6">
    <source>
        <dbReference type="ARBA" id="ARBA00023136"/>
    </source>
</evidence>
<evidence type="ECO:0000313" key="8">
    <source>
        <dbReference type="EMBL" id="KAL3777317.1"/>
    </source>
</evidence>
<comment type="caution">
    <text evidence="8">The sequence shown here is derived from an EMBL/GenBank/DDBJ whole genome shotgun (WGS) entry which is preliminary data.</text>
</comment>
<gene>
    <name evidence="8" type="ORF">HJC23_007931</name>
</gene>
<feature type="region of interest" description="Disordered" evidence="7">
    <location>
        <begin position="158"/>
        <end position="182"/>
    </location>
</feature>
<keyword evidence="5" id="KW-1133">Transmembrane helix</keyword>
<evidence type="ECO:0000256" key="3">
    <source>
        <dbReference type="ARBA" id="ARBA00022692"/>
    </source>
</evidence>
<comment type="subcellular location">
    <subcellularLocation>
        <location evidence="1">Membrane</location>
        <topology evidence="1">Single-pass type II membrane protein</topology>
    </subcellularLocation>
</comment>
<dbReference type="Proteomes" id="UP001516023">
    <property type="component" value="Unassembled WGS sequence"/>
</dbReference>